<comment type="caution">
    <text evidence="2">The sequence shown here is derived from an EMBL/GenBank/DDBJ whole genome shotgun (WGS) entry which is preliminary data.</text>
</comment>
<accession>A0A7J8BEK0</accession>
<feature type="compositionally biased region" description="Basic residues" evidence="1">
    <location>
        <begin position="100"/>
        <end position="110"/>
    </location>
</feature>
<keyword evidence="3" id="KW-1185">Reference proteome</keyword>
<reference evidence="2 3" key="1">
    <citation type="journal article" date="2020" name="Nature">
        <title>Six reference-quality genomes reveal evolution of bat adaptations.</title>
        <authorList>
            <person name="Jebb D."/>
            <person name="Huang Z."/>
            <person name="Pippel M."/>
            <person name="Hughes G.M."/>
            <person name="Lavrichenko K."/>
            <person name="Devanna P."/>
            <person name="Winkler S."/>
            <person name="Jermiin L.S."/>
            <person name="Skirmuntt E.C."/>
            <person name="Katzourakis A."/>
            <person name="Burkitt-Gray L."/>
            <person name="Ray D.A."/>
            <person name="Sullivan K.A.M."/>
            <person name="Roscito J.G."/>
            <person name="Kirilenko B.M."/>
            <person name="Davalos L.M."/>
            <person name="Corthals A.P."/>
            <person name="Power M.L."/>
            <person name="Jones G."/>
            <person name="Ransome R.D."/>
            <person name="Dechmann D.K.N."/>
            <person name="Locatelli A.G."/>
            <person name="Puechmaille S.J."/>
            <person name="Fedrigo O."/>
            <person name="Jarvis E.D."/>
            <person name="Hiller M."/>
            <person name="Vernes S.C."/>
            <person name="Myers E.W."/>
            <person name="Teeling E.C."/>
        </authorList>
    </citation>
    <scope>NUCLEOTIDE SEQUENCE [LARGE SCALE GENOMIC DNA]</scope>
    <source>
        <strain evidence="2">MRouAeg1</strain>
        <tissue evidence="2">Muscle</tissue>
    </source>
</reference>
<feature type="region of interest" description="Disordered" evidence="1">
    <location>
        <begin position="85"/>
        <end position="118"/>
    </location>
</feature>
<protein>
    <submittedName>
        <fullName evidence="2">Uncharacterized protein</fullName>
    </submittedName>
</protein>
<evidence type="ECO:0000256" key="1">
    <source>
        <dbReference type="SAM" id="MobiDB-lite"/>
    </source>
</evidence>
<feature type="compositionally biased region" description="Polar residues" evidence="1">
    <location>
        <begin position="85"/>
        <end position="98"/>
    </location>
</feature>
<evidence type="ECO:0000313" key="3">
    <source>
        <dbReference type="Proteomes" id="UP000593571"/>
    </source>
</evidence>
<dbReference type="Proteomes" id="UP000593571">
    <property type="component" value="Unassembled WGS sequence"/>
</dbReference>
<name>A0A7J8BEK0_ROUAE</name>
<proteinExistence type="predicted"/>
<gene>
    <name evidence="2" type="ORF">HJG63_009800</name>
</gene>
<dbReference type="AlphaFoldDB" id="A0A7J8BEK0"/>
<sequence>MITILWRSRCTLHFSRFLELASNPRPSYSMSEACGFLERRVVGGLAAPPAHPRGCQHHPPPPRWIFTGVPVFSRLQIPPCSSGSLSVLQGPQNPQQPYASRRKPPGRRRPFGSASHTGFPANLGPSRLYRFFSFLNVTQLLKFLVRVLV</sequence>
<dbReference type="EMBL" id="JACASE010000017">
    <property type="protein sequence ID" value="KAF6397138.1"/>
    <property type="molecule type" value="Genomic_DNA"/>
</dbReference>
<evidence type="ECO:0000313" key="2">
    <source>
        <dbReference type="EMBL" id="KAF6397138.1"/>
    </source>
</evidence>
<organism evidence="2 3">
    <name type="scientific">Rousettus aegyptiacus</name>
    <name type="common">Egyptian fruit bat</name>
    <name type="synonym">Pteropus aegyptiacus</name>
    <dbReference type="NCBI Taxonomy" id="9407"/>
    <lineage>
        <taxon>Eukaryota</taxon>
        <taxon>Metazoa</taxon>
        <taxon>Chordata</taxon>
        <taxon>Craniata</taxon>
        <taxon>Vertebrata</taxon>
        <taxon>Euteleostomi</taxon>
        <taxon>Mammalia</taxon>
        <taxon>Eutheria</taxon>
        <taxon>Laurasiatheria</taxon>
        <taxon>Chiroptera</taxon>
        <taxon>Yinpterochiroptera</taxon>
        <taxon>Pteropodoidea</taxon>
        <taxon>Pteropodidae</taxon>
        <taxon>Rousettinae</taxon>
        <taxon>Rousettus</taxon>
    </lineage>
</organism>